<dbReference type="Proteomes" id="UP000807353">
    <property type="component" value="Unassembled WGS sequence"/>
</dbReference>
<comment type="similarity">
    <text evidence="3">Belongs to the CHZ1 family.</text>
</comment>
<dbReference type="OrthoDB" id="3364766at2759"/>
<comment type="subcellular location">
    <subcellularLocation>
        <location evidence="2">Nucleus</location>
    </subcellularLocation>
</comment>
<feature type="domain" description="Histone chaperone" evidence="7">
    <location>
        <begin position="61"/>
        <end position="98"/>
    </location>
</feature>
<evidence type="ECO:0000256" key="3">
    <source>
        <dbReference type="ARBA" id="ARBA00008057"/>
    </source>
</evidence>
<proteinExistence type="inferred from homology"/>
<evidence type="ECO:0000256" key="4">
    <source>
        <dbReference type="ARBA" id="ARBA00023186"/>
    </source>
</evidence>
<sequence>MSSNVTDPNNTTAVVADSTNNVTSPKDKGKGKSTAVADESMEEDEEEEEEDDDNEEEDDDEEEEEDFEEIDPSAILPTGRRTRGVRVDYSSEEALKKAGLQATDQDDDSDTDAMKE</sequence>
<feature type="compositionally biased region" description="Polar residues" evidence="6">
    <location>
        <begin position="1"/>
        <end position="24"/>
    </location>
</feature>
<dbReference type="AlphaFoldDB" id="A0A9P5YDV9"/>
<keyword evidence="5" id="KW-0539">Nucleus</keyword>
<dbReference type="GO" id="GO:0005634">
    <property type="term" value="C:nucleus"/>
    <property type="evidence" value="ECO:0007669"/>
    <property type="project" value="UniProtKB-SubCell"/>
</dbReference>
<name>A0A9P5YDV9_9AGAR</name>
<protein>
    <recommendedName>
        <fullName evidence="7">Histone chaperone domain-containing protein</fullName>
    </recommendedName>
</protein>
<organism evidence="8 9">
    <name type="scientific">Collybia nuda</name>
    <dbReference type="NCBI Taxonomy" id="64659"/>
    <lineage>
        <taxon>Eukaryota</taxon>
        <taxon>Fungi</taxon>
        <taxon>Dikarya</taxon>
        <taxon>Basidiomycota</taxon>
        <taxon>Agaricomycotina</taxon>
        <taxon>Agaricomycetes</taxon>
        <taxon>Agaricomycetidae</taxon>
        <taxon>Agaricales</taxon>
        <taxon>Tricholomatineae</taxon>
        <taxon>Clitocybaceae</taxon>
        <taxon>Collybia</taxon>
    </lineage>
</organism>
<dbReference type="EMBL" id="MU150237">
    <property type="protein sequence ID" value="KAF9467464.1"/>
    <property type="molecule type" value="Genomic_DNA"/>
</dbReference>
<keyword evidence="4" id="KW-0143">Chaperone</keyword>
<gene>
    <name evidence="8" type="ORF">BDZ94DRAFT_1249449</name>
</gene>
<dbReference type="Pfam" id="PF09649">
    <property type="entry name" value="CHZ"/>
    <property type="match status" value="1"/>
</dbReference>
<comment type="caution">
    <text evidence="8">The sequence shown here is derived from an EMBL/GenBank/DDBJ whole genome shotgun (WGS) entry which is preliminary data.</text>
</comment>
<dbReference type="InterPro" id="IPR019098">
    <property type="entry name" value="Histone_chaperone_domain_CHZ"/>
</dbReference>
<evidence type="ECO:0000259" key="7">
    <source>
        <dbReference type="SMART" id="SM01082"/>
    </source>
</evidence>
<reference evidence="8" key="1">
    <citation type="submission" date="2020-11" db="EMBL/GenBank/DDBJ databases">
        <authorList>
            <consortium name="DOE Joint Genome Institute"/>
            <person name="Ahrendt S."/>
            <person name="Riley R."/>
            <person name="Andreopoulos W."/>
            <person name="Labutti K."/>
            <person name="Pangilinan J."/>
            <person name="Ruiz-Duenas F.J."/>
            <person name="Barrasa J.M."/>
            <person name="Sanchez-Garcia M."/>
            <person name="Camarero S."/>
            <person name="Miyauchi S."/>
            <person name="Serrano A."/>
            <person name="Linde D."/>
            <person name="Babiker R."/>
            <person name="Drula E."/>
            <person name="Ayuso-Fernandez I."/>
            <person name="Pacheco R."/>
            <person name="Padilla G."/>
            <person name="Ferreira P."/>
            <person name="Barriuso J."/>
            <person name="Kellner H."/>
            <person name="Castanera R."/>
            <person name="Alfaro M."/>
            <person name="Ramirez L."/>
            <person name="Pisabarro A.G."/>
            <person name="Kuo A."/>
            <person name="Tritt A."/>
            <person name="Lipzen A."/>
            <person name="He G."/>
            <person name="Yan M."/>
            <person name="Ng V."/>
            <person name="Cullen D."/>
            <person name="Martin F."/>
            <person name="Rosso M.-N."/>
            <person name="Henrissat B."/>
            <person name="Hibbett D."/>
            <person name="Martinez A.T."/>
            <person name="Grigoriev I.V."/>
        </authorList>
    </citation>
    <scope>NUCLEOTIDE SEQUENCE</scope>
    <source>
        <strain evidence="8">CBS 247.69</strain>
    </source>
</reference>
<comment type="function">
    <text evidence="1">Forms a chaperone-bound H2A.Z-H2B complex that acts as a source for SWR1 complex-dependent H2A to H2A.Z histone replacement in chromatin.</text>
</comment>
<evidence type="ECO:0000256" key="5">
    <source>
        <dbReference type="ARBA" id="ARBA00023242"/>
    </source>
</evidence>
<accession>A0A9P5YDV9</accession>
<evidence type="ECO:0000256" key="2">
    <source>
        <dbReference type="ARBA" id="ARBA00004123"/>
    </source>
</evidence>
<keyword evidence="9" id="KW-1185">Reference proteome</keyword>
<evidence type="ECO:0000313" key="9">
    <source>
        <dbReference type="Proteomes" id="UP000807353"/>
    </source>
</evidence>
<feature type="compositionally biased region" description="Acidic residues" evidence="6">
    <location>
        <begin position="39"/>
        <end position="71"/>
    </location>
</feature>
<feature type="region of interest" description="Disordered" evidence="6">
    <location>
        <begin position="1"/>
        <end position="116"/>
    </location>
</feature>
<feature type="compositionally biased region" description="Acidic residues" evidence="6">
    <location>
        <begin position="104"/>
        <end position="116"/>
    </location>
</feature>
<dbReference type="SMART" id="SM01082">
    <property type="entry name" value="CHZ"/>
    <property type="match status" value="1"/>
</dbReference>
<evidence type="ECO:0000256" key="6">
    <source>
        <dbReference type="SAM" id="MobiDB-lite"/>
    </source>
</evidence>
<evidence type="ECO:0000313" key="8">
    <source>
        <dbReference type="EMBL" id="KAF9467464.1"/>
    </source>
</evidence>
<evidence type="ECO:0000256" key="1">
    <source>
        <dbReference type="ARBA" id="ARBA00002212"/>
    </source>
</evidence>